<feature type="domain" description="Bro-N" evidence="1">
    <location>
        <begin position="1"/>
        <end position="121"/>
    </location>
</feature>
<reference evidence="2 3" key="1">
    <citation type="journal article" date="2022" name="Res Sq">
        <title>Evolution of multicellular longitudinally dividing oral cavity symbionts (Neisseriaceae).</title>
        <authorList>
            <person name="Nyongesa S."/>
            <person name="Weber P."/>
            <person name="Bernet E."/>
            <person name="Pullido F."/>
            <person name="Nieckarz M."/>
            <person name="Delaby M."/>
            <person name="Nieves C."/>
            <person name="Viehboeck T."/>
            <person name="Krause N."/>
            <person name="Rivera-Millot A."/>
            <person name="Nakamura A."/>
            <person name="Vischer N."/>
            <person name="VanNieuwenhze M."/>
            <person name="Brun Y."/>
            <person name="Cava F."/>
            <person name="Bulgheresi S."/>
            <person name="Veyrier F."/>
        </authorList>
    </citation>
    <scope>NUCLEOTIDE SEQUENCE [LARGE SCALE GENOMIC DNA]</scope>
    <source>
        <strain evidence="2 3">SN4</strain>
    </source>
</reference>
<dbReference type="PROSITE" id="PS51750">
    <property type="entry name" value="BRO_N"/>
    <property type="match status" value="1"/>
</dbReference>
<proteinExistence type="predicted"/>
<dbReference type="SMART" id="SM01040">
    <property type="entry name" value="Bro-N"/>
    <property type="match status" value="1"/>
</dbReference>
<evidence type="ECO:0000313" key="3">
    <source>
        <dbReference type="Proteomes" id="UP000832011"/>
    </source>
</evidence>
<dbReference type="InterPro" id="IPR018877">
    <property type="entry name" value="Phage_P22_Orf201_C"/>
</dbReference>
<accession>A0ABY4E1Y1</accession>
<dbReference type="RefSeq" id="WP_058357193.1">
    <property type="nucleotide sequence ID" value="NZ_CABKVG010000010.1"/>
</dbReference>
<dbReference type="Pfam" id="PF10549">
    <property type="entry name" value="ORF11CD3"/>
    <property type="match status" value="1"/>
</dbReference>
<dbReference type="Pfam" id="PF02498">
    <property type="entry name" value="Bro-N"/>
    <property type="match status" value="1"/>
</dbReference>
<name>A0ABY4E1Y1_9NEIS</name>
<dbReference type="EMBL" id="CP091511">
    <property type="protein sequence ID" value="UOO89504.1"/>
    <property type="molecule type" value="Genomic_DNA"/>
</dbReference>
<evidence type="ECO:0000259" key="1">
    <source>
        <dbReference type="PROSITE" id="PS51750"/>
    </source>
</evidence>
<organism evidence="2 3">
    <name type="scientific">Vitreoscilla massiliensis</name>
    <dbReference type="NCBI Taxonomy" id="1689272"/>
    <lineage>
        <taxon>Bacteria</taxon>
        <taxon>Pseudomonadati</taxon>
        <taxon>Pseudomonadota</taxon>
        <taxon>Betaproteobacteria</taxon>
        <taxon>Neisseriales</taxon>
        <taxon>Neisseriaceae</taxon>
        <taxon>Vitreoscilla</taxon>
    </lineage>
</organism>
<gene>
    <name evidence="2" type="ORF">LVJ82_00550</name>
</gene>
<keyword evidence="3" id="KW-1185">Reference proteome</keyword>
<dbReference type="InterPro" id="IPR003497">
    <property type="entry name" value="BRO_N_domain"/>
</dbReference>
<sequence length="178" mass="20383">MKEFQFQDVTLRAIDKDGAIWLTTKDIAQALYGYSERVSQIDAPFKGFAGKVNRLYNRHEEEFTHKMTRLVDIETTGGKQQVRVFSLRGAHLLGMLARTEKAKEFRRWVLDVIESHNDEIGILTTQYHKALIAYTTGKASASMCGKGLNQWRRDKPHIESTLAEIEQKIQPDIFIQAA</sequence>
<evidence type="ECO:0000313" key="2">
    <source>
        <dbReference type="EMBL" id="UOO89504.1"/>
    </source>
</evidence>
<protein>
    <recommendedName>
        <fullName evidence="1">Bro-N domain-containing protein</fullName>
    </recommendedName>
</protein>
<dbReference type="Proteomes" id="UP000832011">
    <property type="component" value="Chromosome"/>
</dbReference>